<dbReference type="AlphaFoldDB" id="A0A6V7H084"/>
<dbReference type="InterPro" id="IPR027267">
    <property type="entry name" value="AH/BAR_dom_sf"/>
</dbReference>
<dbReference type="Pfam" id="PF06730">
    <property type="entry name" value="FAM92"/>
    <property type="match status" value="1"/>
</dbReference>
<protein>
    <recommendedName>
        <fullName evidence="11">BAR domain-containing protein</fullName>
    </recommendedName>
</protein>
<evidence type="ECO:0000256" key="7">
    <source>
        <dbReference type="ARBA" id="ARBA00029449"/>
    </source>
</evidence>
<keyword evidence="3" id="KW-0963">Cytoplasm</keyword>
<evidence type="ECO:0000313" key="9">
    <source>
        <dbReference type="EMBL" id="CAD1472318.1"/>
    </source>
</evidence>
<sequence length="343" mass="39146">EQEAKFVQDRISNVEKHFAELCTTFAAYIRKAARLRDKGDEIAKIIQIYAQSETINQSLSNGLTNFSAILSVIGDYRDAKVQRFDAKIISPLSQYATICKHARDDVKNTFTARDKELTRKRHLDRLRERNPRNRQMISQAESELMKASVEVSRVVKGLEEQIDAFEKRKLHDLKTVLLDFIIIELSFHAKALELLTKGYQDIAEIDEVKDLEEFREVMHVPDSVARLSTVGRTSFRQSYSLINLANRFMSSPANSQKLTNHTIESTSIDSAKSSLKTNSSESVQIEEFRGSSEETESESTKEKPIELQSNSGHKDSIRFIVKAIPSIPTYQKFLTMPIMVKHD</sequence>
<dbReference type="Gene3D" id="1.20.1270.60">
    <property type="entry name" value="Arfaptin homology (AH) domain/BAR domain"/>
    <property type="match status" value="1"/>
</dbReference>
<name>A0A6V7H084_9HYME</name>
<feature type="non-terminal residue" evidence="9">
    <location>
        <position position="343"/>
    </location>
</feature>
<evidence type="ECO:0008006" key="11">
    <source>
        <dbReference type="Google" id="ProtNLM"/>
    </source>
</evidence>
<feature type="region of interest" description="Disordered" evidence="8">
    <location>
        <begin position="269"/>
        <end position="310"/>
    </location>
</feature>
<feature type="compositionally biased region" description="Polar residues" evidence="8">
    <location>
        <begin position="269"/>
        <end position="283"/>
    </location>
</feature>
<comment type="similarity">
    <text evidence="7">Belongs to the CIBAR family.</text>
</comment>
<evidence type="ECO:0000313" key="10">
    <source>
        <dbReference type="Proteomes" id="UP000752696"/>
    </source>
</evidence>
<reference evidence="9" key="1">
    <citation type="submission" date="2020-07" db="EMBL/GenBank/DDBJ databases">
        <authorList>
            <person name="Nazaruddin N."/>
        </authorList>
    </citation>
    <scope>NUCLEOTIDE SEQUENCE</scope>
</reference>
<comment type="subcellular location">
    <subcellularLocation>
        <location evidence="1">Cell projection</location>
        <location evidence="1">Cilium</location>
    </subcellularLocation>
    <subcellularLocation>
        <location evidence="2">Cytoplasm</location>
        <location evidence="2">Cytoskeleton</location>
    </subcellularLocation>
</comment>
<evidence type="ECO:0000256" key="4">
    <source>
        <dbReference type="ARBA" id="ARBA00022794"/>
    </source>
</evidence>
<keyword evidence="4" id="KW-0970">Cilium biogenesis/degradation</keyword>
<dbReference type="InterPro" id="IPR035590">
    <property type="entry name" value="BAR_CBAR1/2"/>
</dbReference>
<dbReference type="PANTHER" id="PTHR21223:SF2">
    <property type="entry name" value="CBY1-INTERACTING BAR DOMAIN-CONTAINING PROTEIN HOMOLOG"/>
    <property type="match status" value="1"/>
</dbReference>
<evidence type="ECO:0000256" key="3">
    <source>
        <dbReference type="ARBA" id="ARBA00022490"/>
    </source>
</evidence>
<dbReference type="GO" id="GO:0036064">
    <property type="term" value="C:ciliary basal body"/>
    <property type="evidence" value="ECO:0007669"/>
    <property type="project" value="TreeGrafter"/>
</dbReference>
<organism evidence="9 10">
    <name type="scientific">Heterotrigona itama</name>
    <dbReference type="NCBI Taxonomy" id="395501"/>
    <lineage>
        <taxon>Eukaryota</taxon>
        <taxon>Metazoa</taxon>
        <taxon>Ecdysozoa</taxon>
        <taxon>Arthropoda</taxon>
        <taxon>Hexapoda</taxon>
        <taxon>Insecta</taxon>
        <taxon>Pterygota</taxon>
        <taxon>Neoptera</taxon>
        <taxon>Endopterygota</taxon>
        <taxon>Hymenoptera</taxon>
        <taxon>Apocrita</taxon>
        <taxon>Aculeata</taxon>
        <taxon>Apoidea</taxon>
        <taxon>Anthophila</taxon>
        <taxon>Apidae</taxon>
        <taxon>Heterotrigona</taxon>
    </lineage>
</organism>
<comment type="caution">
    <text evidence="9">The sequence shown here is derived from an EMBL/GenBank/DDBJ whole genome shotgun (WGS) entry which is preliminary data.</text>
</comment>
<evidence type="ECO:0000256" key="6">
    <source>
        <dbReference type="ARBA" id="ARBA00023273"/>
    </source>
</evidence>
<proteinExistence type="inferred from homology"/>
<dbReference type="Proteomes" id="UP000752696">
    <property type="component" value="Unassembled WGS sequence"/>
</dbReference>
<keyword evidence="6" id="KW-0966">Cell projection</keyword>
<evidence type="ECO:0000256" key="8">
    <source>
        <dbReference type="SAM" id="MobiDB-lite"/>
    </source>
</evidence>
<dbReference type="OrthoDB" id="60621at2759"/>
<dbReference type="PANTHER" id="PTHR21223">
    <property type="entry name" value="CBY1-INTERACTING BAR DOMAIN-CONTAINING PROTEIN HOMOLOG"/>
    <property type="match status" value="1"/>
</dbReference>
<dbReference type="SUPFAM" id="SSF103657">
    <property type="entry name" value="BAR/IMD domain-like"/>
    <property type="match status" value="1"/>
</dbReference>
<dbReference type="GO" id="GO:0060271">
    <property type="term" value="P:cilium assembly"/>
    <property type="evidence" value="ECO:0007669"/>
    <property type="project" value="InterPro"/>
</dbReference>
<evidence type="ECO:0000256" key="1">
    <source>
        <dbReference type="ARBA" id="ARBA00004138"/>
    </source>
</evidence>
<feature type="compositionally biased region" description="Basic and acidic residues" evidence="8">
    <location>
        <begin position="286"/>
        <end position="305"/>
    </location>
</feature>
<dbReference type="EMBL" id="CAJDYZ010005214">
    <property type="protein sequence ID" value="CAD1472318.1"/>
    <property type="molecule type" value="Genomic_DNA"/>
</dbReference>
<dbReference type="CDD" id="cd07598">
    <property type="entry name" value="BAR_FAM92"/>
    <property type="match status" value="1"/>
</dbReference>
<gene>
    <name evidence="9" type="ORF">MHI_LOCUS286532</name>
</gene>
<evidence type="ECO:0000256" key="5">
    <source>
        <dbReference type="ARBA" id="ARBA00023212"/>
    </source>
</evidence>
<keyword evidence="10" id="KW-1185">Reference proteome</keyword>
<evidence type="ECO:0000256" key="2">
    <source>
        <dbReference type="ARBA" id="ARBA00004245"/>
    </source>
</evidence>
<dbReference type="InterPro" id="IPR009602">
    <property type="entry name" value="CBAR/FAM92"/>
</dbReference>
<accession>A0A6V7H084</accession>
<dbReference type="GO" id="GO:0035869">
    <property type="term" value="C:ciliary transition zone"/>
    <property type="evidence" value="ECO:0007669"/>
    <property type="project" value="TreeGrafter"/>
</dbReference>
<keyword evidence="5" id="KW-0206">Cytoskeleton</keyword>